<evidence type="ECO:0008006" key="4">
    <source>
        <dbReference type="Google" id="ProtNLM"/>
    </source>
</evidence>
<name>A0A565BUY6_9BRAS</name>
<gene>
    <name evidence="2" type="ORF">ANE_LOCUS15612</name>
</gene>
<dbReference type="EMBL" id="CABITT030000005">
    <property type="protein sequence ID" value="VVB05168.1"/>
    <property type="molecule type" value="Genomic_DNA"/>
</dbReference>
<reference evidence="2" key="1">
    <citation type="submission" date="2019-07" db="EMBL/GenBank/DDBJ databases">
        <authorList>
            <person name="Dittberner H."/>
        </authorList>
    </citation>
    <scope>NUCLEOTIDE SEQUENCE [LARGE SCALE GENOMIC DNA]</scope>
</reference>
<dbReference type="Proteomes" id="UP000489600">
    <property type="component" value="Unassembled WGS sequence"/>
</dbReference>
<dbReference type="GO" id="GO:0016740">
    <property type="term" value="F:transferase activity"/>
    <property type="evidence" value="ECO:0007669"/>
    <property type="project" value="UniProtKB-KW"/>
</dbReference>
<keyword evidence="3" id="KW-1185">Reference proteome</keyword>
<dbReference type="AlphaFoldDB" id="A0A565BUY6"/>
<dbReference type="Gene3D" id="3.30.559.10">
    <property type="entry name" value="Chloramphenicol acetyltransferase-like domain"/>
    <property type="match status" value="2"/>
</dbReference>
<evidence type="ECO:0000313" key="3">
    <source>
        <dbReference type="Proteomes" id="UP000489600"/>
    </source>
</evidence>
<dbReference type="OrthoDB" id="1862401at2759"/>
<accession>A0A565BUY6</accession>
<sequence length="450" mass="50417">MADVTVISSSIIQPGNIDQSGQAKIHLTPSDLSILYLDYTQRGLLFPKPDPETRFISRLKSSLSTALEIYFPFAGRLVKVNNHEDNTVSFYIDCDDILGAKFVHAIAESVSVSDFLQPSGSVPECFRLFFPANGLRNIDGLPEPLLDIQVTEMKDGVFISFGYNHLVADGASMWKFIQDWSKICLNGQREKLDQPLVLKGWFLDRIDFPIHIPVSEIETEKATRGERSTKERVFHFTKRNISDLKAKVNVEIGKSDLKISSLQAVLGHLWQTIARHGGLNREEEMRCMLAADFRQRLNPPLEKECFGNLVYTVMATATVGELQDRGLGSAVLRVSKMLRSLTNENYRTYAEDWVRNCKIPRIDVRSKMGDNSLIVSSSPWFEVYDNDFGWGKPIAVRAGPANGIGGKLVVFRGIDEGSIDVHAILTLSLWSDVLVNLLDDVESMENVTTT</sequence>
<evidence type="ECO:0000256" key="1">
    <source>
        <dbReference type="ARBA" id="ARBA00022679"/>
    </source>
</evidence>
<proteinExistence type="predicted"/>
<organism evidence="2 3">
    <name type="scientific">Arabis nemorensis</name>
    <dbReference type="NCBI Taxonomy" id="586526"/>
    <lineage>
        <taxon>Eukaryota</taxon>
        <taxon>Viridiplantae</taxon>
        <taxon>Streptophyta</taxon>
        <taxon>Embryophyta</taxon>
        <taxon>Tracheophyta</taxon>
        <taxon>Spermatophyta</taxon>
        <taxon>Magnoliopsida</taxon>
        <taxon>eudicotyledons</taxon>
        <taxon>Gunneridae</taxon>
        <taxon>Pentapetalae</taxon>
        <taxon>rosids</taxon>
        <taxon>malvids</taxon>
        <taxon>Brassicales</taxon>
        <taxon>Brassicaceae</taxon>
        <taxon>Arabideae</taxon>
        <taxon>Arabis</taxon>
    </lineage>
</organism>
<comment type="caution">
    <text evidence="2">The sequence shown here is derived from an EMBL/GenBank/DDBJ whole genome shotgun (WGS) entry which is preliminary data.</text>
</comment>
<dbReference type="PANTHER" id="PTHR31896">
    <property type="entry name" value="FAMILY REGULATORY PROTEIN, PUTATIVE (AFU_ORTHOLOGUE AFUA_3G14730)-RELATED"/>
    <property type="match status" value="1"/>
</dbReference>
<dbReference type="Pfam" id="PF02458">
    <property type="entry name" value="Transferase"/>
    <property type="match status" value="1"/>
</dbReference>
<dbReference type="PANTHER" id="PTHR31896:SF31">
    <property type="entry name" value="HXXXD-TYPE ACYL-TRANSFERASE FAMILY PROTEIN"/>
    <property type="match status" value="1"/>
</dbReference>
<dbReference type="InterPro" id="IPR023213">
    <property type="entry name" value="CAT-like_dom_sf"/>
</dbReference>
<evidence type="ECO:0000313" key="2">
    <source>
        <dbReference type="EMBL" id="VVB05168.1"/>
    </source>
</evidence>
<dbReference type="InterPro" id="IPR051283">
    <property type="entry name" value="Sec_Metabolite_Acyltrans"/>
</dbReference>
<keyword evidence="1" id="KW-0808">Transferase</keyword>
<protein>
    <recommendedName>
        <fullName evidence="4">Acetyltransferase</fullName>
    </recommendedName>
</protein>